<sequence length="132" mass="14622">MFRSHRHSAETAAHNARHVARLVSDILADYGYNLPATVRTGVTRAALRFDRVQFHTVAALAEGHPDPVARQFLAIALGTLMDAASALRHPDPGHRAIAGYALRMDQLRDMVTAYQAGKPVLPFDRVRPYVIR</sequence>
<dbReference type="RefSeq" id="WP_191897538.1">
    <property type="nucleotide sequence ID" value="NZ_BMQD01000023.1"/>
</dbReference>
<accession>A0AA37BM04</accession>
<reference evidence="1" key="2">
    <citation type="submission" date="2022-09" db="EMBL/GenBank/DDBJ databases">
        <authorList>
            <person name="Sun Q."/>
            <person name="Ohkuma M."/>
        </authorList>
    </citation>
    <scope>NUCLEOTIDE SEQUENCE</scope>
    <source>
        <strain evidence="1">JCM 3093</strain>
    </source>
</reference>
<proteinExistence type="predicted"/>
<name>A0AA37BM04_9ACTN</name>
<dbReference type="EMBL" id="BMQD01000023">
    <property type="protein sequence ID" value="GGK90452.1"/>
    <property type="molecule type" value="Genomic_DNA"/>
</dbReference>
<gene>
    <name evidence="1" type="ORF">GCM10010126_57400</name>
</gene>
<comment type="caution">
    <text evidence="1">The sequence shown here is derived from an EMBL/GenBank/DDBJ whole genome shotgun (WGS) entry which is preliminary data.</text>
</comment>
<evidence type="ECO:0000313" key="2">
    <source>
        <dbReference type="Proteomes" id="UP000627984"/>
    </source>
</evidence>
<dbReference type="Proteomes" id="UP000627984">
    <property type="component" value="Unassembled WGS sequence"/>
</dbReference>
<protein>
    <submittedName>
        <fullName evidence="1">Uncharacterized protein</fullName>
    </submittedName>
</protein>
<evidence type="ECO:0000313" key="1">
    <source>
        <dbReference type="EMBL" id="GGK90452.1"/>
    </source>
</evidence>
<dbReference type="AlphaFoldDB" id="A0AA37BM04"/>
<reference evidence="1" key="1">
    <citation type="journal article" date="2014" name="Int. J. Syst. Evol. Microbiol.">
        <title>Complete genome sequence of Corynebacterium casei LMG S-19264T (=DSM 44701T), isolated from a smear-ripened cheese.</title>
        <authorList>
            <consortium name="US DOE Joint Genome Institute (JGI-PGF)"/>
            <person name="Walter F."/>
            <person name="Albersmeier A."/>
            <person name="Kalinowski J."/>
            <person name="Ruckert C."/>
        </authorList>
    </citation>
    <scope>NUCLEOTIDE SEQUENCE</scope>
    <source>
        <strain evidence="1">JCM 3093</strain>
    </source>
</reference>
<organism evidence="1 2">
    <name type="scientific">Planomonospora parontospora</name>
    <dbReference type="NCBI Taxonomy" id="58119"/>
    <lineage>
        <taxon>Bacteria</taxon>
        <taxon>Bacillati</taxon>
        <taxon>Actinomycetota</taxon>
        <taxon>Actinomycetes</taxon>
        <taxon>Streptosporangiales</taxon>
        <taxon>Streptosporangiaceae</taxon>
        <taxon>Planomonospora</taxon>
    </lineage>
</organism>